<keyword evidence="3" id="KW-1185">Reference proteome</keyword>
<protein>
    <submittedName>
        <fullName evidence="2">Uncharacterized protein</fullName>
    </submittedName>
</protein>
<evidence type="ECO:0000313" key="2">
    <source>
        <dbReference type="EMBL" id="GAA2612429.1"/>
    </source>
</evidence>
<evidence type="ECO:0000256" key="1">
    <source>
        <dbReference type="SAM" id="MobiDB-lite"/>
    </source>
</evidence>
<organism evidence="2 3">
    <name type="scientific">Streptomyces axinellae</name>
    <dbReference type="NCBI Taxonomy" id="552788"/>
    <lineage>
        <taxon>Bacteria</taxon>
        <taxon>Bacillati</taxon>
        <taxon>Actinomycetota</taxon>
        <taxon>Actinomycetes</taxon>
        <taxon>Kitasatosporales</taxon>
        <taxon>Streptomycetaceae</taxon>
        <taxon>Streptomyces</taxon>
    </lineage>
</organism>
<feature type="region of interest" description="Disordered" evidence="1">
    <location>
        <begin position="88"/>
        <end position="117"/>
    </location>
</feature>
<name>A0ABP6CEK2_9ACTN</name>
<dbReference type="EMBL" id="BAAARJ010000008">
    <property type="protein sequence ID" value="GAA2612429.1"/>
    <property type="molecule type" value="Genomic_DNA"/>
</dbReference>
<feature type="region of interest" description="Disordered" evidence="1">
    <location>
        <begin position="1"/>
        <end position="23"/>
    </location>
</feature>
<accession>A0ABP6CEK2</accession>
<gene>
    <name evidence="2" type="ORF">GCM10009863_27700</name>
</gene>
<reference evidence="3" key="1">
    <citation type="journal article" date="2019" name="Int. J. Syst. Evol. Microbiol.">
        <title>The Global Catalogue of Microorganisms (GCM) 10K type strain sequencing project: providing services to taxonomists for standard genome sequencing and annotation.</title>
        <authorList>
            <consortium name="The Broad Institute Genomics Platform"/>
            <consortium name="The Broad Institute Genome Sequencing Center for Infectious Disease"/>
            <person name="Wu L."/>
            <person name="Ma J."/>
        </authorList>
    </citation>
    <scope>NUCLEOTIDE SEQUENCE [LARGE SCALE GENOMIC DNA]</scope>
    <source>
        <strain evidence="3">JCM 16373</strain>
    </source>
</reference>
<comment type="caution">
    <text evidence="2">The sequence shown here is derived from an EMBL/GenBank/DDBJ whole genome shotgun (WGS) entry which is preliminary data.</text>
</comment>
<sequence length="129" mass="13477">MAPSVLGAVKPKPAAITTPPREAPSELAMLNADWTLAEPSSGASPPWSRMRAWTLGMAAMPAIPVRKTFTATRIEFRAVNRNMASETARANSAEHMVRSGQSASRPPSIVPTVMPAPDSASKAVAAVGV</sequence>
<proteinExistence type="predicted"/>
<dbReference type="Proteomes" id="UP001501447">
    <property type="component" value="Unassembled WGS sequence"/>
</dbReference>
<evidence type="ECO:0000313" key="3">
    <source>
        <dbReference type="Proteomes" id="UP001501447"/>
    </source>
</evidence>